<dbReference type="RefSeq" id="WP_367723798.1">
    <property type="nucleotide sequence ID" value="NZ_JBFOCI010000003.1"/>
</dbReference>
<keyword evidence="1" id="KW-0808">Transferase</keyword>
<protein>
    <submittedName>
        <fullName evidence="1">Class I SAM-dependent methyltransferase</fullName>
        <ecNumber evidence="1">2.1.1.222</ecNumber>
        <ecNumber evidence="1">2.1.1.64</ecNumber>
    </submittedName>
</protein>
<gene>
    <name evidence="1" type="ORF">ABUE31_11785</name>
</gene>
<keyword evidence="1" id="KW-0489">Methyltransferase</keyword>
<evidence type="ECO:0000313" key="1">
    <source>
        <dbReference type="EMBL" id="MEW9806666.1"/>
    </source>
</evidence>
<dbReference type="InterPro" id="IPR029063">
    <property type="entry name" value="SAM-dependent_MTases_sf"/>
</dbReference>
<dbReference type="CDD" id="cd02440">
    <property type="entry name" value="AdoMet_MTases"/>
    <property type="match status" value="1"/>
</dbReference>
<dbReference type="EC" id="2.1.1.222" evidence="1"/>
<reference evidence="1 2" key="1">
    <citation type="submission" date="2024-06" db="EMBL/GenBank/DDBJ databases">
        <authorList>
            <person name="Tuo L."/>
        </authorList>
    </citation>
    <scope>NUCLEOTIDE SEQUENCE [LARGE SCALE GENOMIC DNA]</scope>
    <source>
        <strain evidence="1 2">ZMM04-5</strain>
    </source>
</reference>
<dbReference type="Proteomes" id="UP001556196">
    <property type="component" value="Unassembled WGS sequence"/>
</dbReference>
<dbReference type="Gene3D" id="3.40.50.150">
    <property type="entry name" value="Vaccinia Virus protein VP39"/>
    <property type="match status" value="1"/>
</dbReference>
<accession>A0ABV3R084</accession>
<evidence type="ECO:0000313" key="2">
    <source>
        <dbReference type="Proteomes" id="UP001556196"/>
    </source>
</evidence>
<proteinExistence type="predicted"/>
<name>A0ABV3R084_9HYPH</name>
<sequence>MPLVIDAVCPASVVDVGCGVGTWSAAFLSRSIEATGVDGAYVRTEDLQIPADRFQTIDLDKPPPARSIGSFDLAICMEVAEHLKPANAEGLVAFLTDLAPNVLFSAAIPGQGGRGHINERWQSYWVSLFTRKKMHCHDIIRPAIWSSPGVRPWYAQNAFLFTREPRADLAASSLPLDLVHPQIFHNKHRNDRIRRASRRGTLIDGAG</sequence>
<comment type="caution">
    <text evidence="1">The sequence shown here is derived from an EMBL/GenBank/DDBJ whole genome shotgun (WGS) entry which is preliminary data.</text>
</comment>
<dbReference type="SUPFAM" id="SSF53335">
    <property type="entry name" value="S-adenosyl-L-methionine-dependent methyltransferases"/>
    <property type="match status" value="1"/>
</dbReference>
<dbReference type="EMBL" id="JBFOCI010000003">
    <property type="protein sequence ID" value="MEW9806666.1"/>
    <property type="molecule type" value="Genomic_DNA"/>
</dbReference>
<dbReference type="EC" id="2.1.1.64" evidence="1"/>
<dbReference type="GO" id="GO:0032259">
    <property type="term" value="P:methylation"/>
    <property type="evidence" value="ECO:0007669"/>
    <property type="project" value="UniProtKB-KW"/>
</dbReference>
<keyword evidence="2" id="KW-1185">Reference proteome</keyword>
<organism evidence="1 2">
    <name type="scientific">Mesorhizobium marinum</name>
    <dbReference type="NCBI Taxonomy" id="3228790"/>
    <lineage>
        <taxon>Bacteria</taxon>
        <taxon>Pseudomonadati</taxon>
        <taxon>Pseudomonadota</taxon>
        <taxon>Alphaproteobacteria</taxon>
        <taxon>Hyphomicrobiales</taxon>
        <taxon>Phyllobacteriaceae</taxon>
        <taxon>Mesorhizobium</taxon>
    </lineage>
</organism>
<dbReference type="GO" id="GO:0102208">
    <property type="term" value="F:2-polyprenyl-6-hydroxyphenol methylase activity"/>
    <property type="evidence" value="ECO:0007669"/>
    <property type="project" value="UniProtKB-EC"/>
</dbReference>
<dbReference type="GO" id="GO:0061542">
    <property type="term" value="F:3-demethylubiquinol 3-O-methyltransferase activity"/>
    <property type="evidence" value="ECO:0007669"/>
    <property type="project" value="UniProtKB-EC"/>
</dbReference>
<dbReference type="Pfam" id="PF13489">
    <property type="entry name" value="Methyltransf_23"/>
    <property type="match status" value="1"/>
</dbReference>